<dbReference type="PANTHER" id="PTHR48020">
    <property type="entry name" value="PROTON MYO-INOSITOL COTRANSPORTER"/>
    <property type="match status" value="1"/>
</dbReference>
<evidence type="ECO:0000313" key="7">
    <source>
        <dbReference type="EMBL" id="SCU77249.1"/>
    </source>
</evidence>
<keyword evidence="8" id="KW-1185">Reference proteome</keyword>
<evidence type="ECO:0000256" key="4">
    <source>
        <dbReference type="ARBA" id="ARBA00022989"/>
    </source>
</evidence>
<evidence type="ECO:0000256" key="2">
    <source>
        <dbReference type="ARBA" id="ARBA00022448"/>
    </source>
</evidence>
<evidence type="ECO:0000256" key="6">
    <source>
        <dbReference type="SAM" id="Phobius"/>
    </source>
</evidence>
<sequence length="79" mass="9257">MFVNWILDFCLSMTWPKMESTMSASGGLYFYGAFNIVLWILTFLCIPETMRFTLEQLDEIFKVGISNHIKKVLRRPVCN</sequence>
<comment type="subcellular location">
    <subcellularLocation>
        <location evidence="1">Membrane</location>
    </subcellularLocation>
</comment>
<protein>
    <submittedName>
        <fullName evidence="7">LAME_0A00298g1_1</fullName>
    </submittedName>
</protein>
<keyword evidence="4 6" id="KW-1133">Transmembrane helix</keyword>
<dbReference type="OrthoDB" id="5290825at2759"/>
<reference evidence="8" key="1">
    <citation type="submission" date="2016-03" db="EMBL/GenBank/DDBJ databases">
        <authorList>
            <person name="Devillers Hugo."/>
        </authorList>
    </citation>
    <scope>NUCLEOTIDE SEQUENCE [LARGE SCALE GENOMIC DNA]</scope>
</reference>
<evidence type="ECO:0000256" key="3">
    <source>
        <dbReference type="ARBA" id="ARBA00022692"/>
    </source>
</evidence>
<keyword evidence="5 6" id="KW-0472">Membrane</keyword>
<evidence type="ECO:0000313" key="8">
    <source>
        <dbReference type="Proteomes" id="UP000191144"/>
    </source>
</evidence>
<organism evidence="7 8">
    <name type="scientific">Lachancea meyersii CBS 8951</name>
    <dbReference type="NCBI Taxonomy" id="1266667"/>
    <lineage>
        <taxon>Eukaryota</taxon>
        <taxon>Fungi</taxon>
        <taxon>Dikarya</taxon>
        <taxon>Ascomycota</taxon>
        <taxon>Saccharomycotina</taxon>
        <taxon>Saccharomycetes</taxon>
        <taxon>Saccharomycetales</taxon>
        <taxon>Saccharomycetaceae</taxon>
        <taxon>Lachancea</taxon>
    </lineage>
</organism>
<dbReference type="AlphaFoldDB" id="A0A1G4IL19"/>
<dbReference type="InterPro" id="IPR050814">
    <property type="entry name" value="Myo-inositol_Transporter"/>
</dbReference>
<name>A0A1G4IL19_9SACH</name>
<dbReference type="Gene3D" id="1.20.1250.20">
    <property type="entry name" value="MFS general substrate transporter like domains"/>
    <property type="match status" value="1"/>
</dbReference>
<dbReference type="PANTHER" id="PTHR48020:SF12">
    <property type="entry name" value="PROTON MYO-INOSITOL COTRANSPORTER"/>
    <property type="match status" value="1"/>
</dbReference>
<dbReference type="EMBL" id="LT598483">
    <property type="protein sequence ID" value="SCU77249.1"/>
    <property type="molecule type" value="Genomic_DNA"/>
</dbReference>
<proteinExistence type="predicted"/>
<dbReference type="InterPro" id="IPR005828">
    <property type="entry name" value="MFS_sugar_transport-like"/>
</dbReference>
<feature type="transmembrane region" description="Helical" evidence="6">
    <location>
        <begin position="28"/>
        <end position="46"/>
    </location>
</feature>
<gene>
    <name evidence="7" type="ORF">LAME_0A00298G</name>
</gene>
<evidence type="ECO:0000256" key="1">
    <source>
        <dbReference type="ARBA" id="ARBA00004370"/>
    </source>
</evidence>
<dbReference type="Proteomes" id="UP000191144">
    <property type="component" value="Chromosome A"/>
</dbReference>
<dbReference type="GO" id="GO:0016020">
    <property type="term" value="C:membrane"/>
    <property type="evidence" value="ECO:0007669"/>
    <property type="project" value="UniProtKB-SubCell"/>
</dbReference>
<dbReference type="InterPro" id="IPR036259">
    <property type="entry name" value="MFS_trans_sf"/>
</dbReference>
<dbReference type="Pfam" id="PF00083">
    <property type="entry name" value="Sugar_tr"/>
    <property type="match status" value="1"/>
</dbReference>
<dbReference type="GO" id="GO:0022857">
    <property type="term" value="F:transmembrane transporter activity"/>
    <property type="evidence" value="ECO:0007669"/>
    <property type="project" value="InterPro"/>
</dbReference>
<accession>A0A1G4IL19</accession>
<keyword evidence="3 6" id="KW-0812">Transmembrane</keyword>
<keyword evidence="2" id="KW-0813">Transport</keyword>
<evidence type="ECO:0000256" key="5">
    <source>
        <dbReference type="ARBA" id="ARBA00023136"/>
    </source>
</evidence>